<dbReference type="EMBL" id="GL945445">
    <property type="protein sequence ID" value="EGO18918.1"/>
    <property type="molecule type" value="Genomic_DNA"/>
</dbReference>
<dbReference type="RefSeq" id="XP_007324142.1">
    <property type="nucleotide sequence ID" value="XM_007324080.1"/>
</dbReference>
<dbReference type="HOGENOM" id="CLU_2723753_0_0_1"/>
<sequence>MAHADFVFYFADHGGHVIGCRWEEKVSVARWSCTRVAPWEKGATVSDYSHVMLVTRVLITPSLSTFLDCGVL</sequence>
<dbReference type="GeneID" id="18821441"/>
<dbReference type="Proteomes" id="UP000008064">
    <property type="component" value="Unassembled WGS sequence"/>
</dbReference>
<evidence type="ECO:0000313" key="1">
    <source>
        <dbReference type="EMBL" id="EGO18918.1"/>
    </source>
</evidence>
<dbReference type="AlphaFoldDB" id="F8PD69"/>
<proteinExistence type="predicted"/>
<dbReference type="KEGG" id="sla:SERLADRAFT_479977"/>
<accession>F8PD69</accession>
<reference evidence="1" key="1">
    <citation type="submission" date="2011-04" db="EMBL/GenBank/DDBJ databases">
        <title>Evolution of plant cell wall degrading machinery underlies the functional diversity of forest fungi.</title>
        <authorList>
            <consortium name="US DOE Joint Genome Institute (JGI-PGF)"/>
            <person name="Eastwood D.C."/>
            <person name="Floudas D."/>
            <person name="Binder M."/>
            <person name="Majcherczyk A."/>
            <person name="Schneider P."/>
            <person name="Aerts A."/>
            <person name="Asiegbu F.O."/>
            <person name="Baker S.E."/>
            <person name="Barry K."/>
            <person name="Bendiksby M."/>
            <person name="Blumentritt M."/>
            <person name="Coutinho P.M."/>
            <person name="Cullen D."/>
            <person name="Cullen D."/>
            <person name="Gathman A."/>
            <person name="Goodell B."/>
            <person name="Henrissat B."/>
            <person name="Ihrmark K."/>
            <person name="Kauserud H."/>
            <person name="Kohler A."/>
            <person name="LaButti K."/>
            <person name="Lapidus A."/>
            <person name="Lavin J.L."/>
            <person name="Lee Y.-H."/>
            <person name="Lindquist E."/>
            <person name="Lilly W."/>
            <person name="Lucas S."/>
            <person name="Morin E."/>
            <person name="Murat C."/>
            <person name="Oguiza J.A."/>
            <person name="Park J."/>
            <person name="Pisabarro A.G."/>
            <person name="Riley R."/>
            <person name="Rosling A."/>
            <person name="Salamov A."/>
            <person name="Schmidt O."/>
            <person name="Schmutz J."/>
            <person name="Skrede I."/>
            <person name="Stenlid J."/>
            <person name="Wiebenga A."/>
            <person name="Xie X."/>
            <person name="Kues U."/>
            <person name="Hibbett D.S."/>
            <person name="Hoffmeister D."/>
            <person name="Hogberg N."/>
            <person name="Martin F."/>
            <person name="Grigoriev I.V."/>
            <person name="Watkinson S.C."/>
        </authorList>
    </citation>
    <scope>NUCLEOTIDE SEQUENCE</scope>
    <source>
        <strain evidence="1">S7.9</strain>
    </source>
</reference>
<protein>
    <submittedName>
        <fullName evidence="1">Uncharacterized protein</fullName>
    </submittedName>
</protein>
<organism>
    <name type="scientific">Serpula lacrymans var. lacrymans (strain S7.9)</name>
    <name type="common">Dry rot fungus</name>
    <dbReference type="NCBI Taxonomy" id="578457"/>
    <lineage>
        <taxon>Eukaryota</taxon>
        <taxon>Fungi</taxon>
        <taxon>Dikarya</taxon>
        <taxon>Basidiomycota</taxon>
        <taxon>Agaricomycotina</taxon>
        <taxon>Agaricomycetes</taxon>
        <taxon>Agaricomycetidae</taxon>
        <taxon>Boletales</taxon>
        <taxon>Coniophorineae</taxon>
        <taxon>Serpulaceae</taxon>
        <taxon>Serpula</taxon>
    </lineage>
</organism>
<gene>
    <name evidence="1" type="ORF">SERLADRAFT_479977</name>
</gene>
<name>F8PD69_SERL9</name>